<reference evidence="2" key="1">
    <citation type="submission" date="2018-02" db="EMBL/GenBank/DDBJ databases">
        <title>Rhizophora mucronata_Transcriptome.</title>
        <authorList>
            <person name="Meera S.P."/>
            <person name="Sreeshan A."/>
            <person name="Augustine A."/>
        </authorList>
    </citation>
    <scope>NUCLEOTIDE SEQUENCE</scope>
    <source>
        <tissue evidence="2">Leaf</tissue>
    </source>
</reference>
<evidence type="ECO:0000256" key="1">
    <source>
        <dbReference type="SAM" id="MobiDB-lite"/>
    </source>
</evidence>
<dbReference type="PANTHER" id="PTHR47911:SF1">
    <property type="entry name" value="OS06G0664400 PROTEIN"/>
    <property type="match status" value="1"/>
</dbReference>
<evidence type="ECO:0000313" key="2">
    <source>
        <dbReference type="EMBL" id="MBW84959.1"/>
    </source>
</evidence>
<feature type="region of interest" description="Disordered" evidence="1">
    <location>
        <begin position="1"/>
        <end position="285"/>
    </location>
</feature>
<dbReference type="EMBL" id="GGEC01004476">
    <property type="protein sequence ID" value="MBW84959.1"/>
    <property type="molecule type" value="Transcribed_RNA"/>
</dbReference>
<feature type="compositionally biased region" description="Basic residues" evidence="1">
    <location>
        <begin position="247"/>
        <end position="259"/>
    </location>
</feature>
<dbReference type="AlphaFoldDB" id="A0A2P2IUQ4"/>
<feature type="compositionally biased region" description="Gly residues" evidence="1">
    <location>
        <begin position="233"/>
        <end position="246"/>
    </location>
</feature>
<sequence length="470" mass="51394">MRGTTIRGRIPNPNGYISNTAAKRPPFLSSSPFSSSSGSDGRGRGRGRGGGGPSPFVPDYVAREPGEPESDESKPEPPSNGIGHGRGRPVSSSPILPSFSAFVSSIKPPPAHSTQRTVGRGRGATDLPPGPPSKPVSTPPRFQFTQPVEPNLPSDVVSGLPGAGRGKTVKPSGPPPPQVEEESRYMRKGRPSWQTRDRAGETPVATKPEMSSENAVKNAMRILSRGTEDASRGGRGQGRGRGGQGRGRVRGRGRGRGWSRGREDDGGDVVDADDEEDTGLYLGDNKDGEKLAERVGVENMNKLIEGFEEMSSRVLPCPLEDEYLDALDTNFKIEFEPEYLMGEFDQNPDIDEKPPMPVREMLEKVKPFMMAYEGIQSQEEWEEAVKEIMENLPLLKEIVDHYSGPDRVTAKKQHEELERVAKTIPPSAPVSVKQFADHAVCSLQSNPGWGFDKKCQFMDKLVRQVSQHYR</sequence>
<name>A0A2P2IUQ4_RHIMU</name>
<feature type="compositionally biased region" description="Low complexity" evidence="1">
    <location>
        <begin position="24"/>
        <end position="39"/>
    </location>
</feature>
<accession>A0A2P2IUQ4</accession>
<evidence type="ECO:0008006" key="3">
    <source>
        <dbReference type="Google" id="ProtNLM"/>
    </source>
</evidence>
<feature type="compositionally biased region" description="Basic and acidic residues" evidence="1">
    <location>
        <begin position="61"/>
        <end position="75"/>
    </location>
</feature>
<feature type="compositionally biased region" description="Pro residues" evidence="1">
    <location>
        <begin position="128"/>
        <end position="138"/>
    </location>
</feature>
<proteinExistence type="predicted"/>
<organism evidence="2">
    <name type="scientific">Rhizophora mucronata</name>
    <name type="common">Asiatic mangrove</name>
    <dbReference type="NCBI Taxonomy" id="61149"/>
    <lineage>
        <taxon>Eukaryota</taxon>
        <taxon>Viridiplantae</taxon>
        <taxon>Streptophyta</taxon>
        <taxon>Embryophyta</taxon>
        <taxon>Tracheophyta</taxon>
        <taxon>Spermatophyta</taxon>
        <taxon>Magnoliopsida</taxon>
        <taxon>eudicotyledons</taxon>
        <taxon>Gunneridae</taxon>
        <taxon>Pentapetalae</taxon>
        <taxon>rosids</taxon>
        <taxon>fabids</taxon>
        <taxon>Malpighiales</taxon>
        <taxon>Rhizophoraceae</taxon>
        <taxon>Rhizophora</taxon>
    </lineage>
</organism>
<dbReference type="PANTHER" id="PTHR47911">
    <property type="entry name" value="HYDROXYPROLINE-RICH GLYCOPROTEIN-LIKE"/>
    <property type="match status" value="1"/>
</dbReference>
<protein>
    <recommendedName>
        <fullName evidence="3">Hydroxyproline-rich glycoprotein</fullName>
    </recommendedName>
</protein>
<feature type="compositionally biased region" description="Acidic residues" evidence="1">
    <location>
        <begin position="265"/>
        <end position="278"/>
    </location>
</feature>